<dbReference type="EMBL" id="BK016161">
    <property type="protein sequence ID" value="DAF99176.1"/>
    <property type="molecule type" value="Genomic_DNA"/>
</dbReference>
<dbReference type="Pfam" id="PF20911">
    <property type="entry name" value="GP7"/>
    <property type="match status" value="1"/>
</dbReference>
<evidence type="ECO:0000313" key="1">
    <source>
        <dbReference type="EMBL" id="DAF99176.1"/>
    </source>
</evidence>
<protein>
    <submittedName>
        <fullName evidence="1">Major capsid protein</fullName>
    </submittedName>
</protein>
<name>A0A8S5UXG2_9CAUD</name>
<dbReference type="InterPro" id="IPR048813">
    <property type="entry name" value="GP7-like"/>
</dbReference>
<reference evidence="1" key="1">
    <citation type="journal article" date="2021" name="Proc. Natl. Acad. Sci. U.S.A.">
        <title>A Catalog of Tens of Thousands of Viruses from Human Metagenomes Reveals Hidden Associations with Chronic Diseases.</title>
        <authorList>
            <person name="Tisza M.J."/>
            <person name="Buck C.B."/>
        </authorList>
    </citation>
    <scope>NUCLEOTIDE SEQUENCE</scope>
    <source>
        <strain evidence="1">CtW0z17</strain>
    </source>
</reference>
<sequence>MPDLTGFATLQDFASRQGFDKKYQRIIELQSKTNKILKIMPFKMCNSKDYEEATLRYSLPEVAWRMINRGTKPSKSKTKQVSFTCGEMEALAEIDEKLARKNNMQASWMMSENAAFLEAMNQEMATTLFYGDEKINPAGFTGLGAYFYSKTNQEDIWADQIIDCGGTGDNLTSVWFVGFGEQQVYGLFPEGDTAGFTHEYLGKQKVTNDKGEVFFAHTNKYNWSMGLAVKDPRYVVRLANVDLKDPATTTIFDKLIEGYYQIENPDNVNLQIFCNKQFEAFMAKAARNDKNTMLSIDTVEGKPVVNFWGVPFQRCAAILNTESQLV</sequence>
<proteinExistence type="predicted"/>
<accession>A0A8S5UXG2</accession>
<organism evidence="1">
    <name type="scientific">Podoviridae sp. ctW0z17</name>
    <dbReference type="NCBI Taxonomy" id="2825254"/>
    <lineage>
        <taxon>Viruses</taxon>
        <taxon>Duplodnaviria</taxon>
        <taxon>Heunggongvirae</taxon>
        <taxon>Uroviricota</taxon>
        <taxon>Caudoviricetes</taxon>
    </lineage>
</organism>
<dbReference type="NCBIfam" id="NF045672">
    <property type="entry name" value="MCP_gp7_epsi_15"/>
    <property type="match status" value="1"/>
</dbReference>